<name>A0A2Z2MLF3_9EURY</name>
<keyword evidence="1" id="KW-0812">Transmembrane</keyword>
<protein>
    <recommendedName>
        <fullName evidence="2">PEGA domain-containing protein</fullName>
    </recommendedName>
</protein>
<feature type="transmembrane region" description="Helical" evidence="1">
    <location>
        <begin position="650"/>
        <end position="669"/>
    </location>
</feature>
<dbReference type="RefSeq" id="WP_088856433.1">
    <property type="nucleotide sequence ID" value="NZ_CP015103.1"/>
</dbReference>
<keyword evidence="1" id="KW-0472">Membrane</keyword>
<dbReference type="Proteomes" id="UP000250125">
    <property type="component" value="Chromosome"/>
</dbReference>
<organism evidence="3 4">
    <name type="scientific">Thermococcus siculi</name>
    <dbReference type="NCBI Taxonomy" id="72803"/>
    <lineage>
        <taxon>Archaea</taxon>
        <taxon>Methanobacteriati</taxon>
        <taxon>Methanobacteriota</taxon>
        <taxon>Thermococci</taxon>
        <taxon>Thermococcales</taxon>
        <taxon>Thermococcaceae</taxon>
        <taxon>Thermococcus</taxon>
    </lineage>
</organism>
<dbReference type="KEGG" id="tsl:A3L11_08130"/>
<keyword evidence="4" id="KW-1185">Reference proteome</keyword>
<keyword evidence="1" id="KW-1133">Transmembrane helix</keyword>
<evidence type="ECO:0000259" key="2">
    <source>
        <dbReference type="Pfam" id="PF08308"/>
    </source>
</evidence>
<feature type="domain" description="PEGA" evidence="2">
    <location>
        <begin position="508"/>
        <end position="577"/>
    </location>
</feature>
<feature type="domain" description="PEGA" evidence="2">
    <location>
        <begin position="582"/>
        <end position="647"/>
    </location>
</feature>
<dbReference type="OrthoDB" id="95942at2157"/>
<reference evidence="3 4" key="1">
    <citation type="submission" date="2016-04" db="EMBL/GenBank/DDBJ databases">
        <title>Complete genome sequence of Thermococcus siculi type strain RG-20.</title>
        <authorList>
            <person name="Oger P.M."/>
        </authorList>
    </citation>
    <scope>NUCLEOTIDE SEQUENCE [LARGE SCALE GENOMIC DNA]</scope>
    <source>
        <strain evidence="3 4">RG-20</strain>
    </source>
</reference>
<evidence type="ECO:0000313" key="4">
    <source>
        <dbReference type="Proteomes" id="UP000250125"/>
    </source>
</evidence>
<dbReference type="InterPro" id="IPR013229">
    <property type="entry name" value="PEGA"/>
</dbReference>
<feature type="domain" description="PEGA" evidence="2">
    <location>
        <begin position="442"/>
        <end position="506"/>
    </location>
</feature>
<proteinExistence type="predicted"/>
<dbReference type="PANTHER" id="PTHR36194:SF1">
    <property type="entry name" value="S-LAYER-LIKE PROTEIN"/>
    <property type="match status" value="1"/>
</dbReference>
<dbReference type="EMBL" id="CP015103">
    <property type="protein sequence ID" value="ASJ09199.1"/>
    <property type="molecule type" value="Genomic_DNA"/>
</dbReference>
<sequence>MRKHPVVLIILLLTVSAGWAFGFEFVRDVMREAYIPDFVEVNGTVYAIGVSSNDGCDGYVSLLVFSENGTLREWLYVPDVKVRANMWRWAGISSWEGRLLLIGPGCDPNWTNYSYSWHVFVSGDEYRGISHAGFLGRPVRLNGTVYTILYHRLLGSSIAIPGRGLPKEIRAFPNVTLTSLSTDGKYLYAAGHHWNGTVVWFKVAPSGALISAVMVPDAGENASVATAYAGTSLLLLALNNGTYVAMPESGKVLFIPDVELVDGETAGNRTVLVGFEGSSGVVVYLEGDRAVVYRTGNPALLRISGNLVSGGSNGRFYIGTLDDALEGSVRREIDVINASLDLRRFKPRTTSHLGNIGMQISGRLKPASGTVIITGDTPEPEIYINGEPVGVGMVRLELQAGTYNLTIVDRRWSILHYNGTLVVYPGQVRYVPIHLNLHGAWLRVVGRPKDAYVYVDSQLVGKMGVKVPLEVGVHEVWVTREGYEDFRTNVTIEQSRDIVMNVTLRQLGMLRLTSNVPGVKVYINGAFYGVLSGDEMPLELPPGNYTLLATKFGYSNYTARIELLPGETIWRRIQIEPSYGFINVTTEPSGAEIILDGEAKGKSPALLRVAIGLHRLVLSKDGYESAEYNVTVGAGEIKTVSVELRRKRSIMPIIVVAVLVAAGIVLWLTRNRKG</sequence>
<dbReference type="AlphaFoldDB" id="A0A2Z2MLF3"/>
<dbReference type="Pfam" id="PF08308">
    <property type="entry name" value="PEGA"/>
    <property type="match status" value="3"/>
</dbReference>
<gene>
    <name evidence="3" type="ORF">A3L11_08130</name>
</gene>
<evidence type="ECO:0000313" key="3">
    <source>
        <dbReference type="EMBL" id="ASJ09199.1"/>
    </source>
</evidence>
<accession>A0A2Z2MLF3</accession>
<evidence type="ECO:0000256" key="1">
    <source>
        <dbReference type="SAM" id="Phobius"/>
    </source>
</evidence>
<dbReference type="GeneID" id="33318196"/>
<dbReference type="PANTHER" id="PTHR36194">
    <property type="entry name" value="S-LAYER-LIKE PROTEIN"/>
    <property type="match status" value="1"/>
</dbReference>